<dbReference type="InterPro" id="IPR036691">
    <property type="entry name" value="Endo/exonu/phosph_ase_sf"/>
</dbReference>
<keyword evidence="2" id="KW-0255">Endonuclease</keyword>
<evidence type="ECO:0000313" key="2">
    <source>
        <dbReference type="EMBL" id="HCE18250.1"/>
    </source>
</evidence>
<name>A0A3D1JI38_9CHLR</name>
<organism evidence="2 3">
    <name type="scientific">Anaerolinea thermolimosa</name>
    <dbReference type="NCBI Taxonomy" id="229919"/>
    <lineage>
        <taxon>Bacteria</taxon>
        <taxon>Bacillati</taxon>
        <taxon>Chloroflexota</taxon>
        <taxon>Anaerolineae</taxon>
        <taxon>Anaerolineales</taxon>
        <taxon>Anaerolineaceae</taxon>
        <taxon>Anaerolinea</taxon>
    </lineage>
</organism>
<accession>A0A3D1JI38</accession>
<dbReference type="AlphaFoldDB" id="A0A3D1JI38"/>
<dbReference type="GO" id="GO:0004519">
    <property type="term" value="F:endonuclease activity"/>
    <property type="evidence" value="ECO:0007669"/>
    <property type="project" value="UniProtKB-KW"/>
</dbReference>
<proteinExistence type="predicted"/>
<dbReference type="RefSeq" id="WP_062188894.1">
    <property type="nucleotide sequence ID" value="NZ_DF967965.1"/>
</dbReference>
<keyword evidence="2" id="KW-0378">Hydrolase</keyword>
<keyword evidence="2" id="KW-0540">Nuclease</keyword>
<dbReference type="Proteomes" id="UP000264141">
    <property type="component" value="Unassembled WGS sequence"/>
</dbReference>
<comment type="caution">
    <text evidence="2">The sequence shown here is derived from an EMBL/GenBank/DDBJ whole genome shotgun (WGS) entry which is preliminary data.</text>
</comment>
<protein>
    <submittedName>
        <fullName evidence="2">Endonuclease/exonuclease/phosphatase family protein</fullName>
    </submittedName>
</protein>
<dbReference type="STRING" id="229919.GCA_001050195_00220"/>
<reference evidence="2 3" key="1">
    <citation type="journal article" date="2018" name="Nat. Biotechnol.">
        <title>A standardized bacterial taxonomy based on genome phylogeny substantially revises the tree of life.</title>
        <authorList>
            <person name="Parks D.H."/>
            <person name="Chuvochina M."/>
            <person name="Waite D.W."/>
            <person name="Rinke C."/>
            <person name="Skarshewski A."/>
            <person name="Chaumeil P.A."/>
            <person name="Hugenholtz P."/>
        </authorList>
    </citation>
    <scope>NUCLEOTIDE SEQUENCE [LARGE SCALE GENOMIC DNA]</scope>
    <source>
        <strain evidence="2">UBA8781</strain>
    </source>
</reference>
<dbReference type="SUPFAM" id="SSF56219">
    <property type="entry name" value="DNase I-like"/>
    <property type="match status" value="1"/>
</dbReference>
<dbReference type="GO" id="GO:0004527">
    <property type="term" value="F:exonuclease activity"/>
    <property type="evidence" value="ECO:0007669"/>
    <property type="project" value="UniProtKB-KW"/>
</dbReference>
<keyword evidence="2" id="KW-0269">Exonuclease</keyword>
<dbReference type="Pfam" id="PF03372">
    <property type="entry name" value="Exo_endo_phos"/>
    <property type="match status" value="1"/>
</dbReference>
<evidence type="ECO:0000313" key="3">
    <source>
        <dbReference type="Proteomes" id="UP000264141"/>
    </source>
</evidence>
<sequence length="246" mass="28268">MANTLRILTWNCQGAFRKKYPLVAELAPDVAVIQECEHPDRLLWKQGTPPKAMVWFGESPARGLGVFSWGELELRVAEEYDPGIRHCVPVEVCAPYAFHLVAVWAKGHVDSRLSYSGQVYQGVAAYRDFILEADTVFLGDFNSNFHSTPSTRIGNHVTLNNALRDLGMISAYHYAFQEPQGRERQATYYQGRKLERPYHIDYLYIPTRWMRRLRRVEVGAPQPWLEYSDHCPLWVDFAPVASDHVV</sequence>
<dbReference type="OrthoDB" id="583592at2"/>
<dbReference type="EMBL" id="DPBP01000041">
    <property type="protein sequence ID" value="HCE18250.1"/>
    <property type="molecule type" value="Genomic_DNA"/>
</dbReference>
<dbReference type="InterPro" id="IPR005135">
    <property type="entry name" value="Endo/exonuclease/phosphatase"/>
</dbReference>
<gene>
    <name evidence="2" type="ORF">DEQ80_10355</name>
</gene>
<evidence type="ECO:0000259" key="1">
    <source>
        <dbReference type="Pfam" id="PF03372"/>
    </source>
</evidence>
<feature type="domain" description="Endonuclease/exonuclease/phosphatase" evidence="1">
    <location>
        <begin position="8"/>
        <end position="230"/>
    </location>
</feature>
<dbReference type="Gene3D" id="3.60.10.10">
    <property type="entry name" value="Endonuclease/exonuclease/phosphatase"/>
    <property type="match status" value="1"/>
</dbReference>